<evidence type="ECO:0000256" key="1">
    <source>
        <dbReference type="ARBA" id="ARBA00005422"/>
    </source>
</evidence>
<evidence type="ECO:0000259" key="5">
    <source>
        <dbReference type="PROSITE" id="PS50296"/>
    </source>
</evidence>
<dbReference type="PANTHER" id="PTHR12789:SF0">
    <property type="entry name" value="DENSITY-REGULATED PROTEIN"/>
    <property type="match status" value="1"/>
</dbReference>
<accession>A0A840RYL3</accession>
<name>A0A840RYL3_9BURK</name>
<gene>
    <name evidence="6" type="ORF">HNQ51_000348</name>
</gene>
<dbReference type="AlphaFoldDB" id="A0A840RYL3"/>
<dbReference type="EMBL" id="JACHHO010000001">
    <property type="protein sequence ID" value="MBB5203055.1"/>
    <property type="molecule type" value="Genomic_DNA"/>
</dbReference>
<evidence type="ECO:0000256" key="2">
    <source>
        <dbReference type="ARBA" id="ARBA00022845"/>
    </source>
</evidence>
<dbReference type="PIRSF" id="PIRSF037511">
    <property type="entry name" value="Transl_init_SUI1_pro"/>
    <property type="match status" value="1"/>
</dbReference>
<dbReference type="Gene3D" id="3.30.780.10">
    <property type="entry name" value="SUI1-like domain"/>
    <property type="match status" value="1"/>
</dbReference>
<keyword evidence="6" id="KW-0396">Initiation factor</keyword>
<evidence type="ECO:0000313" key="6">
    <source>
        <dbReference type="EMBL" id="MBB5203055.1"/>
    </source>
</evidence>
<dbReference type="GO" id="GO:0003743">
    <property type="term" value="F:translation initiation factor activity"/>
    <property type="evidence" value="ECO:0007669"/>
    <property type="project" value="UniProtKB-KW"/>
</dbReference>
<sequence>MAACACKQRGGPLGDGNVKVRRETGGRGGKTVTTVRGLPLDEAALQLLAKQLKAACGSGGTCKEGVVEVQGDHVQRVMAWLTQQGFKPKRAGG</sequence>
<evidence type="ECO:0000256" key="4">
    <source>
        <dbReference type="SAM" id="MobiDB-lite"/>
    </source>
</evidence>
<proteinExistence type="inferred from homology"/>
<comment type="similarity">
    <text evidence="1">Belongs to the SUI1 family.</text>
</comment>
<dbReference type="PANTHER" id="PTHR12789">
    <property type="entry name" value="DENSITY-REGULATED PROTEIN HOMOLOG"/>
    <property type="match status" value="1"/>
</dbReference>
<feature type="region of interest" description="Disordered" evidence="4">
    <location>
        <begin position="1"/>
        <end position="33"/>
    </location>
</feature>
<organism evidence="6 7">
    <name type="scientific">Inhella inkyongensis</name>
    <dbReference type="NCBI Taxonomy" id="392593"/>
    <lineage>
        <taxon>Bacteria</taxon>
        <taxon>Pseudomonadati</taxon>
        <taxon>Pseudomonadota</taxon>
        <taxon>Betaproteobacteria</taxon>
        <taxon>Burkholderiales</taxon>
        <taxon>Sphaerotilaceae</taxon>
        <taxon>Inhella</taxon>
    </lineage>
</organism>
<dbReference type="CDD" id="cd11567">
    <property type="entry name" value="YciH_like"/>
    <property type="match status" value="1"/>
</dbReference>
<reference evidence="6 7" key="1">
    <citation type="submission" date="2020-08" db="EMBL/GenBank/DDBJ databases">
        <title>Genomic Encyclopedia of Type Strains, Phase IV (KMG-IV): sequencing the most valuable type-strain genomes for metagenomic binning, comparative biology and taxonomic classification.</title>
        <authorList>
            <person name="Goeker M."/>
        </authorList>
    </citation>
    <scope>NUCLEOTIDE SEQUENCE [LARGE SCALE GENOMIC DNA]</scope>
    <source>
        <strain evidence="6 7">DSM 23958</strain>
    </source>
</reference>
<dbReference type="GO" id="GO:0001731">
    <property type="term" value="P:formation of translation preinitiation complex"/>
    <property type="evidence" value="ECO:0007669"/>
    <property type="project" value="TreeGrafter"/>
</dbReference>
<dbReference type="SUPFAM" id="SSF55159">
    <property type="entry name" value="eIF1-like"/>
    <property type="match status" value="1"/>
</dbReference>
<dbReference type="Pfam" id="PF01253">
    <property type="entry name" value="SUI1"/>
    <property type="match status" value="1"/>
</dbReference>
<dbReference type="Proteomes" id="UP000554837">
    <property type="component" value="Unassembled WGS sequence"/>
</dbReference>
<dbReference type="InterPro" id="IPR001950">
    <property type="entry name" value="SUI1"/>
</dbReference>
<keyword evidence="2" id="KW-0810">Translation regulation</keyword>
<dbReference type="InterPro" id="IPR005872">
    <property type="entry name" value="SUI1_arc_bac"/>
</dbReference>
<evidence type="ECO:0000256" key="3">
    <source>
        <dbReference type="ARBA" id="ARBA00022917"/>
    </source>
</evidence>
<evidence type="ECO:0000313" key="7">
    <source>
        <dbReference type="Proteomes" id="UP000554837"/>
    </source>
</evidence>
<feature type="domain" description="SUI1" evidence="5">
    <location>
        <begin position="27"/>
        <end position="85"/>
    </location>
</feature>
<keyword evidence="7" id="KW-1185">Reference proteome</keyword>
<dbReference type="PROSITE" id="PS50296">
    <property type="entry name" value="SUI1"/>
    <property type="match status" value="1"/>
</dbReference>
<comment type="caution">
    <text evidence="6">The sequence shown here is derived from an EMBL/GenBank/DDBJ whole genome shotgun (WGS) entry which is preliminary data.</text>
</comment>
<dbReference type="GO" id="GO:0006417">
    <property type="term" value="P:regulation of translation"/>
    <property type="evidence" value="ECO:0007669"/>
    <property type="project" value="UniProtKB-KW"/>
</dbReference>
<dbReference type="InterPro" id="IPR036877">
    <property type="entry name" value="SUI1_dom_sf"/>
</dbReference>
<protein>
    <submittedName>
        <fullName evidence="6">Translation initiation factor 1</fullName>
    </submittedName>
</protein>
<dbReference type="GO" id="GO:0003729">
    <property type="term" value="F:mRNA binding"/>
    <property type="evidence" value="ECO:0007669"/>
    <property type="project" value="TreeGrafter"/>
</dbReference>
<keyword evidence="3" id="KW-0648">Protein biosynthesis</keyword>
<dbReference type="InterPro" id="IPR050318">
    <property type="entry name" value="DENR/SUI1_TIF"/>
</dbReference>
<dbReference type="GO" id="GO:0002188">
    <property type="term" value="P:translation reinitiation"/>
    <property type="evidence" value="ECO:0007669"/>
    <property type="project" value="TreeGrafter"/>
</dbReference>